<proteinExistence type="inferred from homology"/>
<dbReference type="PANTHER" id="PTHR34137:SF1">
    <property type="entry name" value="EXODEOXYRIBONUCLEASE 7 SMALL SUBUNIT"/>
    <property type="match status" value="1"/>
</dbReference>
<dbReference type="Gene3D" id="1.10.287.1040">
    <property type="entry name" value="Exonuclease VII, small subunit"/>
    <property type="match status" value="1"/>
</dbReference>
<name>A0ABY4SF79_AQUTE</name>
<dbReference type="Proteomes" id="UP001056201">
    <property type="component" value="Chromosome 2"/>
</dbReference>
<keyword evidence="2 6" id="KW-0963">Cytoplasm</keyword>
<dbReference type="InterPro" id="IPR003761">
    <property type="entry name" value="Exonuc_VII_S"/>
</dbReference>
<evidence type="ECO:0000256" key="6">
    <source>
        <dbReference type="HAMAP-Rule" id="MF_00337"/>
    </source>
</evidence>
<protein>
    <recommendedName>
        <fullName evidence="6">Exodeoxyribonuclease 7 small subunit</fullName>
        <ecNumber evidence="6">3.1.11.6</ecNumber>
    </recommendedName>
    <alternativeName>
        <fullName evidence="6">Exodeoxyribonuclease VII small subunit</fullName>
        <shortName evidence="6">Exonuclease VII small subunit</shortName>
    </alternativeName>
</protein>
<evidence type="ECO:0000256" key="3">
    <source>
        <dbReference type="ARBA" id="ARBA00022722"/>
    </source>
</evidence>
<comment type="function">
    <text evidence="6">Bidirectionally degrades single-stranded DNA into large acid-insoluble oligonucleotides, which are then degraded further into small acid-soluble oligonucleotides.</text>
</comment>
<dbReference type="Pfam" id="PF02609">
    <property type="entry name" value="Exonuc_VII_S"/>
    <property type="match status" value="1"/>
</dbReference>
<gene>
    <name evidence="6 7" type="primary">xseB</name>
    <name evidence="7" type="ORF">MW290_17745</name>
</gene>
<evidence type="ECO:0000256" key="2">
    <source>
        <dbReference type="ARBA" id="ARBA00022490"/>
    </source>
</evidence>
<dbReference type="SUPFAM" id="SSF116842">
    <property type="entry name" value="XseB-like"/>
    <property type="match status" value="1"/>
</dbReference>
<comment type="similarity">
    <text evidence="1 6">Belongs to the XseB family.</text>
</comment>
<keyword evidence="8" id="KW-1185">Reference proteome</keyword>
<comment type="catalytic activity">
    <reaction evidence="6">
        <text>Exonucleolytic cleavage in either 5'- to 3'- or 3'- to 5'-direction to yield nucleoside 5'-phosphates.</text>
        <dbReference type="EC" id="3.1.11.6"/>
    </reaction>
</comment>
<keyword evidence="5 6" id="KW-0269">Exonuclease</keyword>
<dbReference type="EMBL" id="CP097636">
    <property type="protein sequence ID" value="URI10826.1"/>
    <property type="molecule type" value="Genomic_DNA"/>
</dbReference>
<sequence length="80" mass="8969">MTAKPEAADAELPALRYEDALAELEQLVQTMESGQLPLDRLLESYKRGADLLNLCRSRLQAVEEQVKVLEDGQLKPWTTA</sequence>
<dbReference type="RefSeq" id="WP_250199029.1">
    <property type="nucleotide sequence ID" value="NZ_CP097636.1"/>
</dbReference>
<comment type="subcellular location">
    <subcellularLocation>
        <location evidence="6">Cytoplasm</location>
    </subcellularLocation>
</comment>
<comment type="subunit">
    <text evidence="6">Heterooligomer composed of large and small subunits.</text>
</comment>
<dbReference type="GO" id="GO:0008855">
    <property type="term" value="F:exodeoxyribonuclease VII activity"/>
    <property type="evidence" value="ECO:0007669"/>
    <property type="project" value="UniProtKB-EC"/>
</dbReference>
<dbReference type="InterPro" id="IPR037004">
    <property type="entry name" value="Exonuc_VII_ssu_sf"/>
</dbReference>
<dbReference type="EC" id="3.1.11.6" evidence="6"/>
<evidence type="ECO:0000313" key="8">
    <source>
        <dbReference type="Proteomes" id="UP001056201"/>
    </source>
</evidence>
<organism evidence="7 8">
    <name type="scientific">Aquincola tertiaricarbonis</name>
    <dbReference type="NCBI Taxonomy" id="391953"/>
    <lineage>
        <taxon>Bacteria</taxon>
        <taxon>Pseudomonadati</taxon>
        <taxon>Pseudomonadota</taxon>
        <taxon>Betaproteobacteria</taxon>
        <taxon>Burkholderiales</taxon>
        <taxon>Sphaerotilaceae</taxon>
        <taxon>Aquincola</taxon>
    </lineage>
</organism>
<evidence type="ECO:0000256" key="5">
    <source>
        <dbReference type="ARBA" id="ARBA00022839"/>
    </source>
</evidence>
<accession>A0ABY4SF79</accession>
<dbReference type="PANTHER" id="PTHR34137">
    <property type="entry name" value="EXODEOXYRIBONUCLEASE 7 SMALL SUBUNIT"/>
    <property type="match status" value="1"/>
</dbReference>
<dbReference type="NCBIfam" id="TIGR01280">
    <property type="entry name" value="xseB"/>
    <property type="match status" value="1"/>
</dbReference>
<evidence type="ECO:0000256" key="1">
    <source>
        <dbReference type="ARBA" id="ARBA00009998"/>
    </source>
</evidence>
<reference evidence="7" key="1">
    <citation type="submission" date="2022-05" db="EMBL/GenBank/DDBJ databases">
        <title>An RpoN-dependent PEP-CTERM gene is involved in floc formation of an Aquincola tertiaricarbonis strain.</title>
        <authorList>
            <person name="Qiu D."/>
            <person name="Xia M."/>
        </authorList>
    </citation>
    <scope>NUCLEOTIDE SEQUENCE</scope>
    <source>
        <strain evidence="7">RN12</strain>
    </source>
</reference>
<keyword evidence="3 6" id="KW-0540">Nuclease</keyword>
<evidence type="ECO:0000256" key="4">
    <source>
        <dbReference type="ARBA" id="ARBA00022801"/>
    </source>
</evidence>
<keyword evidence="4 6" id="KW-0378">Hydrolase</keyword>
<dbReference type="HAMAP" id="MF_00337">
    <property type="entry name" value="Exonuc_7_S"/>
    <property type="match status" value="1"/>
</dbReference>
<evidence type="ECO:0000313" key="7">
    <source>
        <dbReference type="EMBL" id="URI10826.1"/>
    </source>
</evidence>